<dbReference type="EMBL" id="JH795870">
    <property type="protein sequence ID" value="EJT99443.1"/>
    <property type="molecule type" value="Genomic_DNA"/>
</dbReference>
<dbReference type="InterPro" id="IPR029052">
    <property type="entry name" value="Metallo-depent_PP-like"/>
</dbReference>
<comment type="similarity">
    <text evidence="1 5">Belongs to the VPS29 family.</text>
</comment>
<evidence type="ECO:0000313" key="8">
    <source>
        <dbReference type="EMBL" id="EJT99443.1"/>
    </source>
</evidence>
<evidence type="ECO:0000256" key="5">
    <source>
        <dbReference type="RuleBase" id="RU362040"/>
    </source>
</evidence>
<dbReference type="HOGENOM" id="CLU_063749_0_1_1"/>
<evidence type="ECO:0000256" key="4">
    <source>
        <dbReference type="ARBA" id="ARBA00022927"/>
    </source>
</evidence>
<keyword evidence="4" id="KW-0653">Protein transport</keyword>
<proteinExistence type="inferred from homology"/>
<accession>M5FTM0</accession>
<dbReference type="InterPro" id="IPR024654">
    <property type="entry name" value="Calcineurin-like_PHP_lpxH"/>
</dbReference>
<dbReference type="InterPro" id="IPR028661">
    <property type="entry name" value="Vps29"/>
</dbReference>
<reference evidence="8 9" key="1">
    <citation type="journal article" date="2012" name="Science">
        <title>The Paleozoic origin of enzymatic lignin decomposition reconstructed from 31 fungal genomes.</title>
        <authorList>
            <person name="Floudas D."/>
            <person name="Binder M."/>
            <person name="Riley R."/>
            <person name="Barry K."/>
            <person name="Blanchette R.A."/>
            <person name="Henrissat B."/>
            <person name="Martinez A.T."/>
            <person name="Otillar R."/>
            <person name="Spatafora J.W."/>
            <person name="Yadav J.S."/>
            <person name="Aerts A."/>
            <person name="Benoit I."/>
            <person name="Boyd A."/>
            <person name="Carlson A."/>
            <person name="Copeland A."/>
            <person name="Coutinho P.M."/>
            <person name="de Vries R.P."/>
            <person name="Ferreira P."/>
            <person name="Findley K."/>
            <person name="Foster B."/>
            <person name="Gaskell J."/>
            <person name="Glotzer D."/>
            <person name="Gorecki P."/>
            <person name="Heitman J."/>
            <person name="Hesse C."/>
            <person name="Hori C."/>
            <person name="Igarashi K."/>
            <person name="Jurgens J.A."/>
            <person name="Kallen N."/>
            <person name="Kersten P."/>
            <person name="Kohler A."/>
            <person name="Kuees U."/>
            <person name="Kumar T.K.A."/>
            <person name="Kuo A."/>
            <person name="LaButti K."/>
            <person name="Larrondo L.F."/>
            <person name="Lindquist E."/>
            <person name="Ling A."/>
            <person name="Lombard V."/>
            <person name="Lucas S."/>
            <person name="Lundell T."/>
            <person name="Martin R."/>
            <person name="McLaughlin D.J."/>
            <person name="Morgenstern I."/>
            <person name="Morin E."/>
            <person name="Murat C."/>
            <person name="Nagy L.G."/>
            <person name="Nolan M."/>
            <person name="Ohm R.A."/>
            <person name="Patyshakuliyeva A."/>
            <person name="Rokas A."/>
            <person name="Ruiz-Duenas F.J."/>
            <person name="Sabat G."/>
            <person name="Salamov A."/>
            <person name="Samejima M."/>
            <person name="Schmutz J."/>
            <person name="Slot J.C."/>
            <person name="St John F."/>
            <person name="Stenlid J."/>
            <person name="Sun H."/>
            <person name="Sun S."/>
            <person name="Syed K."/>
            <person name="Tsang A."/>
            <person name="Wiebenga A."/>
            <person name="Young D."/>
            <person name="Pisabarro A."/>
            <person name="Eastwood D.C."/>
            <person name="Martin F."/>
            <person name="Cullen D."/>
            <person name="Grigoriev I.V."/>
            <person name="Hibbett D.S."/>
        </authorList>
    </citation>
    <scope>NUCLEOTIDE SEQUENCE [LARGE SCALE GENOMIC DNA]</scope>
    <source>
        <strain evidence="8 9">DJM-731 SS1</strain>
    </source>
</reference>
<organism evidence="8 9">
    <name type="scientific">Dacryopinax primogenitus (strain DJM 731)</name>
    <name type="common">Brown rot fungus</name>
    <dbReference type="NCBI Taxonomy" id="1858805"/>
    <lineage>
        <taxon>Eukaryota</taxon>
        <taxon>Fungi</taxon>
        <taxon>Dikarya</taxon>
        <taxon>Basidiomycota</taxon>
        <taxon>Agaricomycotina</taxon>
        <taxon>Dacrymycetes</taxon>
        <taxon>Dacrymycetales</taxon>
        <taxon>Dacrymycetaceae</taxon>
        <taxon>Dacryopinax</taxon>
    </lineage>
</organism>
<dbReference type="SUPFAM" id="SSF56300">
    <property type="entry name" value="Metallo-dependent phosphatases"/>
    <property type="match status" value="1"/>
</dbReference>
<name>M5FTM0_DACPD</name>
<gene>
    <name evidence="8" type="ORF">DACRYDRAFT_23963</name>
</gene>
<protein>
    <recommendedName>
        <fullName evidence="2 5">Vacuolar protein sorting-associated protein 29</fullName>
    </recommendedName>
</protein>
<dbReference type="FunFam" id="3.60.21.10:FF:000015">
    <property type="entry name" value="Vacuolar protein sorting-associated protein 29"/>
    <property type="match status" value="1"/>
</dbReference>
<dbReference type="GO" id="GO:0005829">
    <property type="term" value="C:cytosol"/>
    <property type="evidence" value="ECO:0007669"/>
    <property type="project" value="GOC"/>
</dbReference>
<dbReference type="PANTHER" id="PTHR11124">
    <property type="entry name" value="VACUOLAR SORTING PROTEIN VPS29"/>
    <property type="match status" value="1"/>
</dbReference>
<keyword evidence="9" id="KW-1185">Reference proteome</keyword>
<evidence type="ECO:0000313" key="9">
    <source>
        <dbReference type="Proteomes" id="UP000030653"/>
    </source>
</evidence>
<dbReference type="GeneID" id="63688550"/>
<feature type="region of interest" description="Disordered" evidence="6">
    <location>
        <begin position="185"/>
        <end position="215"/>
    </location>
</feature>
<evidence type="ECO:0000259" key="7">
    <source>
        <dbReference type="Pfam" id="PF12850"/>
    </source>
</evidence>
<dbReference type="GO" id="GO:0015031">
    <property type="term" value="P:protein transport"/>
    <property type="evidence" value="ECO:0007669"/>
    <property type="project" value="UniProtKB-KW"/>
</dbReference>
<dbReference type="Proteomes" id="UP000030653">
    <property type="component" value="Unassembled WGS sequence"/>
</dbReference>
<dbReference type="NCBIfam" id="TIGR00040">
    <property type="entry name" value="yfcE"/>
    <property type="match status" value="1"/>
</dbReference>
<sequence length="215" mass="23085">MVLVLLIGDLHIPYRTHGLPTKFKKLLIPGKIQQILCTGNVCDRETLEYLRGIAGEVHVVKGEYDENPAFPLSLIAQHGPVRLGVLHGHQSVPLGDQDALSALARQMDVDVLVSGGTHQFSAKEHEGRFFVDPGSGTGAWAGHSENDAVPSFALMDIQGSVIVTFVYQLIDSEVRVDKIEYRKAAPAPTPTGGMSGMTSPKPTPPRGAESVWSAA</sequence>
<dbReference type="GO" id="GO:0031410">
    <property type="term" value="C:cytoplasmic vesicle"/>
    <property type="evidence" value="ECO:0007669"/>
    <property type="project" value="UniProtKB-ARBA"/>
</dbReference>
<dbReference type="InterPro" id="IPR000979">
    <property type="entry name" value="Phosphodiesterase_MJ0936/Vps29"/>
</dbReference>
<evidence type="ECO:0000256" key="2">
    <source>
        <dbReference type="ARBA" id="ARBA00017767"/>
    </source>
</evidence>
<dbReference type="STRING" id="1858805.M5FTM0"/>
<dbReference type="OrthoDB" id="10258130at2759"/>
<dbReference type="GO" id="GO:0042147">
    <property type="term" value="P:retrograde transport, endosome to Golgi"/>
    <property type="evidence" value="ECO:0007669"/>
    <property type="project" value="InterPro"/>
</dbReference>
<dbReference type="RefSeq" id="XP_040626341.1">
    <property type="nucleotide sequence ID" value="XM_040773488.1"/>
</dbReference>
<dbReference type="Pfam" id="PF12850">
    <property type="entry name" value="Metallophos_2"/>
    <property type="match status" value="1"/>
</dbReference>
<dbReference type="AlphaFoldDB" id="M5FTM0"/>
<dbReference type="Gene3D" id="3.60.21.10">
    <property type="match status" value="1"/>
</dbReference>
<dbReference type="CDD" id="cd07394">
    <property type="entry name" value="MPP_Vps29"/>
    <property type="match status" value="1"/>
</dbReference>
<feature type="domain" description="Calcineurin-like phosphoesterase" evidence="7">
    <location>
        <begin position="4"/>
        <end position="158"/>
    </location>
</feature>
<dbReference type="GO" id="GO:0030904">
    <property type="term" value="C:retromer complex"/>
    <property type="evidence" value="ECO:0007669"/>
    <property type="project" value="InterPro"/>
</dbReference>
<evidence type="ECO:0000256" key="6">
    <source>
        <dbReference type="SAM" id="MobiDB-lite"/>
    </source>
</evidence>
<keyword evidence="3" id="KW-0813">Transport</keyword>
<evidence type="ECO:0000256" key="1">
    <source>
        <dbReference type="ARBA" id="ARBA00005945"/>
    </source>
</evidence>
<evidence type="ECO:0000256" key="3">
    <source>
        <dbReference type="ARBA" id="ARBA00022448"/>
    </source>
</evidence>
<dbReference type="OMA" id="VRGNMDY"/>